<dbReference type="AlphaFoldDB" id="A0A382QL67"/>
<accession>A0A382QL67</accession>
<feature type="non-terminal residue" evidence="1">
    <location>
        <position position="1"/>
    </location>
</feature>
<dbReference type="Gene3D" id="3.60.15.10">
    <property type="entry name" value="Ribonuclease Z/Hydroxyacylglutathione hydrolase-like"/>
    <property type="match status" value="1"/>
</dbReference>
<organism evidence="1">
    <name type="scientific">marine metagenome</name>
    <dbReference type="NCBI Taxonomy" id="408172"/>
    <lineage>
        <taxon>unclassified sequences</taxon>
        <taxon>metagenomes</taxon>
        <taxon>ecological metagenomes</taxon>
    </lineage>
</organism>
<evidence type="ECO:0008006" key="2">
    <source>
        <dbReference type="Google" id="ProtNLM"/>
    </source>
</evidence>
<dbReference type="InterPro" id="IPR036866">
    <property type="entry name" value="RibonucZ/Hydroxyglut_hydro"/>
</dbReference>
<dbReference type="EMBL" id="UINC01114849">
    <property type="protein sequence ID" value="SVC85452.1"/>
    <property type="molecule type" value="Genomic_DNA"/>
</dbReference>
<evidence type="ECO:0000313" key="1">
    <source>
        <dbReference type="EMBL" id="SVC85452.1"/>
    </source>
</evidence>
<reference evidence="1" key="1">
    <citation type="submission" date="2018-05" db="EMBL/GenBank/DDBJ databases">
        <authorList>
            <person name="Lanie J.A."/>
            <person name="Ng W.-L."/>
            <person name="Kazmierczak K.M."/>
            <person name="Andrzejewski T.M."/>
            <person name="Davidsen T.M."/>
            <person name="Wayne K.J."/>
            <person name="Tettelin H."/>
            <person name="Glass J.I."/>
            <person name="Rusch D."/>
            <person name="Podicherti R."/>
            <person name="Tsui H.-C.T."/>
            <person name="Winkler M.E."/>
        </authorList>
    </citation>
    <scope>NUCLEOTIDE SEQUENCE</scope>
</reference>
<name>A0A382QL67_9ZZZZ</name>
<sequence length="125" mass="14291">VHYHPGHTEGSSSYSMQVEESGKVYDVLIANMGTINPGKKMIVDPTYEGVSEDFAFTYKDQKMMSVDIWVAAHKSQYGFYDKYQPNQAYDPETFFDPDGYLDAIEALEIVYIKQVNAELKQKNDQ</sequence>
<proteinExistence type="predicted"/>
<gene>
    <name evidence="1" type="ORF">METZ01_LOCUS338306</name>
</gene>
<protein>
    <recommendedName>
        <fullName evidence="2">Metallo-beta-lactamase domain-containing protein</fullName>
    </recommendedName>
</protein>